<keyword evidence="2" id="KW-1185">Reference proteome</keyword>
<organism evidence="1 2">
    <name type="scientific">Novipirellula aureliae</name>
    <dbReference type="NCBI Taxonomy" id="2527966"/>
    <lineage>
        <taxon>Bacteria</taxon>
        <taxon>Pseudomonadati</taxon>
        <taxon>Planctomycetota</taxon>
        <taxon>Planctomycetia</taxon>
        <taxon>Pirellulales</taxon>
        <taxon>Pirellulaceae</taxon>
        <taxon>Novipirellula</taxon>
    </lineage>
</organism>
<evidence type="ECO:0000313" key="2">
    <source>
        <dbReference type="Proteomes" id="UP000315471"/>
    </source>
</evidence>
<comment type="caution">
    <text evidence="1">The sequence shown here is derived from an EMBL/GenBank/DDBJ whole genome shotgun (WGS) entry which is preliminary data.</text>
</comment>
<gene>
    <name evidence="1" type="ORF">Q31b_45650</name>
</gene>
<evidence type="ECO:0000313" key="1">
    <source>
        <dbReference type="EMBL" id="TWU37776.1"/>
    </source>
</evidence>
<dbReference type="Proteomes" id="UP000315471">
    <property type="component" value="Unassembled WGS sequence"/>
</dbReference>
<dbReference type="AlphaFoldDB" id="A0A5C6DRX5"/>
<name>A0A5C6DRX5_9BACT</name>
<dbReference type="EMBL" id="SJPY01000007">
    <property type="protein sequence ID" value="TWU37776.1"/>
    <property type="molecule type" value="Genomic_DNA"/>
</dbReference>
<reference evidence="1 2" key="1">
    <citation type="submission" date="2019-02" db="EMBL/GenBank/DDBJ databases">
        <title>Deep-cultivation of Planctomycetes and their phenomic and genomic characterization uncovers novel biology.</title>
        <authorList>
            <person name="Wiegand S."/>
            <person name="Jogler M."/>
            <person name="Boedeker C."/>
            <person name="Pinto D."/>
            <person name="Vollmers J."/>
            <person name="Rivas-Marin E."/>
            <person name="Kohn T."/>
            <person name="Peeters S.H."/>
            <person name="Heuer A."/>
            <person name="Rast P."/>
            <person name="Oberbeckmann S."/>
            <person name="Bunk B."/>
            <person name="Jeske O."/>
            <person name="Meyerdierks A."/>
            <person name="Storesund J.E."/>
            <person name="Kallscheuer N."/>
            <person name="Luecker S."/>
            <person name="Lage O.M."/>
            <person name="Pohl T."/>
            <person name="Merkel B.J."/>
            <person name="Hornburger P."/>
            <person name="Mueller R.-W."/>
            <person name="Bruemmer F."/>
            <person name="Labrenz M."/>
            <person name="Spormann A.M."/>
            <person name="Op Den Camp H."/>
            <person name="Overmann J."/>
            <person name="Amann R."/>
            <person name="Jetten M.S.M."/>
            <person name="Mascher T."/>
            <person name="Medema M.H."/>
            <person name="Devos D.P."/>
            <person name="Kaster A.-K."/>
            <person name="Ovreas L."/>
            <person name="Rohde M."/>
            <person name="Galperin M.Y."/>
            <person name="Jogler C."/>
        </authorList>
    </citation>
    <scope>NUCLEOTIDE SEQUENCE [LARGE SCALE GENOMIC DNA]</scope>
    <source>
        <strain evidence="1 2">Q31b</strain>
    </source>
</reference>
<accession>A0A5C6DRX5</accession>
<proteinExistence type="predicted"/>
<sequence>MACTGGILKRETFFRRACLGGGNKWRPQTARRPKEIRPTPTNRLRRFVGVRRAWDFAFMVAAICCSARTSRTEAGPPVKLTPFFLSPRHSS</sequence>
<protein>
    <submittedName>
        <fullName evidence="1">Uncharacterized protein</fullName>
    </submittedName>
</protein>